<dbReference type="GO" id="GO:0000271">
    <property type="term" value="P:polysaccharide biosynthetic process"/>
    <property type="evidence" value="ECO:0007669"/>
    <property type="project" value="TreeGrafter"/>
</dbReference>
<organism evidence="3 4">
    <name type="scientific">Xanthocytophaga flava</name>
    <dbReference type="NCBI Taxonomy" id="3048013"/>
    <lineage>
        <taxon>Bacteria</taxon>
        <taxon>Pseudomonadati</taxon>
        <taxon>Bacteroidota</taxon>
        <taxon>Cytophagia</taxon>
        <taxon>Cytophagales</taxon>
        <taxon>Rhodocytophagaceae</taxon>
        <taxon>Xanthocytophaga</taxon>
    </lineage>
</organism>
<dbReference type="Proteomes" id="UP001241110">
    <property type="component" value="Unassembled WGS sequence"/>
</dbReference>
<evidence type="ECO:0000256" key="1">
    <source>
        <dbReference type="SAM" id="Phobius"/>
    </source>
</evidence>
<feature type="transmembrane region" description="Helical" evidence="1">
    <location>
        <begin position="12"/>
        <end position="34"/>
    </location>
</feature>
<keyword evidence="1" id="KW-0472">Membrane</keyword>
<gene>
    <name evidence="3" type="ORF">QNI16_28335</name>
</gene>
<keyword evidence="3" id="KW-0808">Transferase</keyword>
<sequence length="354" mass="41375">MKIDQLTFTRFLAAISIVIYHYGLSIFPFSQTIIKPIFESANLGVSYFFLLSGFILTIVYYDKATINIKEFWIARFARIYPVYLFSLFLILIPKVYASGMGVLLSTRMFTHTLLLQSWYPPYTMKWNYPAWSLSVEVFFYFIFPFFIFFARKWRLKKLVLSSSLLWIASMTAYYILSKKDPLSSNLFTLINFSPIFHLATFIVGITTGRIYKEIKPLTNEIIIQSILFFAILLFLICIYLKATFIPGIFIPLFSLIILTLSWSKAGLSALLSTPLFVLLGEISFSIYILQEPVRILYNLIFGEFIVSSIVHFYMYVVVLIGSSFICYRFIEIPMRNKIRQYMHRHKTPEYSISK</sequence>
<dbReference type="EMBL" id="JASJOS010000015">
    <property type="protein sequence ID" value="MDJ1484439.1"/>
    <property type="molecule type" value="Genomic_DNA"/>
</dbReference>
<feature type="transmembrane region" description="Helical" evidence="1">
    <location>
        <begin position="82"/>
        <end position="108"/>
    </location>
</feature>
<dbReference type="EC" id="2.3.-.-" evidence="3"/>
<comment type="caution">
    <text evidence="3">The sequence shown here is derived from an EMBL/GenBank/DDBJ whole genome shotgun (WGS) entry which is preliminary data.</text>
</comment>
<keyword evidence="1" id="KW-1133">Transmembrane helix</keyword>
<evidence type="ECO:0000259" key="2">
    <source>
        <dbReference type="Pfam" id="PF01757"/>
    </source>
</evidence>
<feature type="transmembrane region" description="Helical" evidence="1">
    <location>
        <begin position="182"/>
        <end position="205"/>
    </location>
</feature>
<feature type="transmembrane region" description="Helical" evidence="1">
    <location>
        <begin position="128"/>
        <end position="149"/>
    </location>
</feature>
<keyword evidence="1" id="KW-0812">Transmembrane</keyword>
<keyword evidence="3" id="KW-0012">Acyltransferase</keyword>
<feature type="domain" description="Acyltransferase 3" evidence="2">
    <location>
        <begin position="6"/>
        <end position="328"/>
    </location>
</feature>
<dbReference type="GO" id="GO:0016747">
    <property type="term" value="F:acyltransferase activity, transferring groups other than amino-acyl groups"/>
    <property type="evidence" value="ECO:0007669"/>
    <property type="project" value="InterPro"/>
</dbReference>
<dbReference type="PANTHER" id="PTHR23028:SF53">
    <property type="entry name" value="ACYL_TRANSF_3 DOMAIN-CONTAINING PROTEIN"/>
    <property type="match status" value="1"/>
</dbReference>
<dbReference type="AlphaFoldDB" id="A0AAE3U8V8"/>
<evidence type="ECO:0000313" key="4">
    <source>
        <dbReference type="Proteomes" id="UP001241110"/>
    </source>
</evidence>
<protein>
    <submittedName>
        <fullName evidence="3">Acyltransferase</fullName>
        <ecNumber evidence="3">2.3.-.-</ecNumber>
    </submittedName>
</protein>
<feature type="transmembrane region" description="Helical" evidence="1">
    <location>
        <begin position="309"/>
        <end position="330"/>
    </location>
</feature>
<feature type="transmembrane region" description="Helical" evidence="1">
    <location>
        <begin position="217"/>
        <end position="236"/>
    </location>
</feature>
<evidence type="ECO:0000313" key="3">
    <source>
        <dbReference type="EMBL" id="MDJ1484439.1"/>
    </source>
</evidence>
<dbReference type="Pfam" id="PF01757">
    <property type="entry name" value="Acyl_transf_3"/>
    <property type="match status" value="1"/>
</dbReference>
<feature type="transmembrane region" description="Helical" evidence="1">
    <location>
        <begin position="40"/>
        <end position="61"/>
    </location>
</feature>
<name>A0AAE3U8V8_9BACT</name>
<dbReference type="RefSeq" id="WP_313985740.1">
    <property type="nucleotide sequence ID" value="NZ_JASJOS010000015.1"/>
</dbReference>
<dbReference type="InterPro" id="IPR050879">
    <property type="entry name" value="Acyltransferase_3"/>
</dbReference>
<proteinExistence type="predicted"/>
<reference evidence="3" key="1">
    <citation type="submission" date="2023-05" db="EMBL/GenBank/DDBJ databases">
        <authorList>
            <person name="Zhang X."/>
        </authorList>
    </citation>
    <scope>NUCLEOTIDE SEQUENCE</scope>
    <source>
        <strain evidence="3">YF14B1</strain>
    </source>
</reference>
<dbReference type="PANTHER" id="PTHR23028">
    <property type="entry name" value="ACETYLTRANSFERASE"/>
    <property type="match status" value="1"/>
</dbReference>
<accession>A0AAE3U8V8</accession>
<dbReference type="GO" id="GO:0016020">
    <property type="term" value="C:membrane"/>
    <property type="evidence" value="ECO:0007669"/>
    <property type="project" value="TreeGrafter"/>
</dbReference>
<feature type="transmembrane region" description="Helical" evidence="1">
    <location>
        <begin position="158"/>
        <end position="176"/>
    </location>
</feature>
<feature type="transmembrane region" description="Helical" evidence="1">
    <location>
        <begin position="242"/>
        <end position="262"/>
    </location>
</feature>
<dbReference type="InterPro" id="IPR002656">
    <property type="entry name" value="Acyl_transf_3_dom"/>
</dbReference>
<feature type="transmembrane region" description="Helical" evidence="1">
    <location>
        <begin position="269"/>
        <end position="289"/>
    </location>
</feature>